<dbReference type="AlphaFoldDB" id="A0A6C0ITS3"/>
<accession>A0A6C0ITS3</accession>
<name>A0A6C0ITS3_9ZZZZ</name>
<organism evidence="1">
    <name type="scientific">viral metagenome</name>
    <dbReference type="NCBI Taxonomy" id="1070528"/>
    <lineage>
        <taxon>unclassified sequences</taxon>
        <taxon>metagenomes</taxon>
        <taxon>organismal metagenomes</taxon>
    </lineage>
</organism>
<sequence length="137" mass="15641">MPSKVCKLYYRTNELDSNFQTLPFDKDESVITPQLYLVSGTSPIYHENSSPFGSIYYTFTQYENRVVANGVLELTNLGKIFYKFMENIVMINGVPVIPNGTTTKVQVDSGTGYFFGKKGHIVITYLQDRRNIKVVIY</sequence>
<reference evidence="1" key="1">
    <citation type="journal article" date="2020" name="Nature">
        <title>Giant virus diversity and host interactions through global metagenomics.</title>
        <authorList>
            <person name="Schulz F."/>
            <person name="Roux S."/>
            <person name="Paez-Espino D."/>
            <person name="Jungbluth S."/>
            <person name="Walsh D.A."/>
            <person name="Denef V.J."/>
            <person name="McMahon K.D."/>
            <person name="Konstantinidis K.T."/>
            <person name="Eloe-Fadrosh E.A."/>
            <person name="Kyrpides N.C."/>
            <person name="Woyke T."/>
        </authorList>
    </citation>
    <scope>NUCLEOTIDE SEQUENCE</scope>
    <source>
        <strain evidence="1">GVMAG-M-3300024301-20</strain>
    </source>
</reference>
<proteinExistence type="predicted"/>
<protein>
    <submittedName>
        <fullName evidence="1">Uncharacterized protein</fullName>
    </submittedName>
</protein>
<evidence type="ECO:0000313" key="1">
    <source>
        <dbReference type="EMBL" id="QHT95970.1"/>
    </source>
</evidence>
<dbReference type="EMBL" id="MN740249">
    <property type="protein sequence ID" value="QHT95970.1"/>
    <property type="molecule type" value="Genomic_DNA"/>
</dbReference>